<evidence type="ECO:0000313" key="2">
    <source>
        <dbReference type="EMBL" id="MCO6408234.1"/>
    </source>
</evidence>
<evidence type="ECO:0008006" key="4">
    <source>
        <dbReference type="Google" id="ProtNLM"/>
    </source>
</evidence>
<gene>
    <name evidence="2" type="ORF">GTW23_08625</name>
</gene>
<proteinExistence type="predicted"/>
<accession>A0ABT1CPW8</accession>
<feature type="signal peptide" evidence="1">
    <location>
        <begin position="1"/>
        <end position="26"/>
    </location>
</feature>
<keyword evidence="1" id="KW-0732">Signal</keyword>
<protein>
    <recommendedName>
        <fullName evidence="4">Tat pathway signal sequence domain protein</fullName>
    </recommendedName>
</protein>
<dbReference type="RefSeq" id="WP_252915408.1">
    <property type="nucleotide sequence ID" value="NZ_JAAAML010000001.1"/>
</dbReference>
<feature type="chain" id="PRO_5045287383" description="Tat pathway signal sequence domain protein" evidence="1">
    <location>
        <begin position="27"/>
        <end position="146"/>
    </location>
</feature>
<comment type="caution">
    <text evidence="2">The sequence shown here is derived from an EMBL/GenBank/DDBJ whole genome shotgun (WGS) entry which is preliminary data.</text>
</comment>
<reference evidence="2 3" key="1">
    <citation type="submission" date="2020-01" db="EMBL/GenBank/DDBJ databases">
        <title>Genomes of bacteria type strains.</title>
        <authorList>
            <person name="Chen J."/>
            <person name="Zhu S."/>
            <person name="Yang J."/>
        </authorList>
    </citation>
    <scope>NUCLEOTIDE SEQUENCE [LARGE SCALE GENOMIC DNA]</scope>
    <source>
        <strain evidence="2 3">DSM 16655</strain>
    </source>
</reference>
<evidence type="ECO:0000256" key="1">
    <source>
        <dbReference type="SAM" id="SignalP"/>
    </source>
</evidence>
<evidence type="ECO:0000313" key="3">
    <source>
        <dbReference type="Proteomes" id="UP001320715"/>
    </source>
</evidence>
<keyword evidence="3" id="KW-1185">Reference proteome</keyword>
<organism evidence="2 3">
    <name type="scientific">Hoeflea alexandrii</name>
    <dbReference type="NCBI Taxonomy" id="288436"/>
    <lineage>
        <taxon>Bacteria</taxon>
        <taxon>Pseudomonadati</taxon>
        <taxon>Pseudomonadota</taxon>
        <taxon>Alphaproteobacteria</taxon>
        <taxon>Hyphomicrobiales</taxon>
        <taxon>Rhizobiaceae</taxon>
        <taxon>Hoeflea</taxon>
    </lineage>
</organism>
<sequence length="146" mass="15564">MPIASSKPAILTLVVGLAIAATAAQADQQDRPALSLDLNALEQVGPACRLVFVATNNTGVEISEMSLETVLFNRAGTVERFALFDFQALPQGKTRVRQFDLPESRCGDIGRVLINGVASCKGEALKGNECMDRLELKSSSKTEIVG</sequence>
<dbReference type="Proteomes" id="UP001320715">
    <property type="component" value="Unassembled WGS sequence"/>
</dbReference>
<name>A0ABT1CPW8_9HYPH</name>
<dbReference type="EMBL" id="JAAAML010000001">
    <property type="protein sequence ID" value="MCO6408234.1"/>
    <property type="molecule type" value="Genomic_DNA"/>
</dbReference>